<reference evidence="5" key="1">
    <citation type="submission" date="2020-05" db="EMBL/GenBank/DDBJ databases">
        <title>Frigoriglobus tundricola gen. nov., sp. nov., a psychrotolerant cellulolytic planctomycete of the family Gemmataceae with two divergent copies of 16S rRNA gene.</title>
        <authorList>
            <person name="Kulichevskaya I.S."/>
            <person name="Ivanova A.A."/>
            <person name="Naumoff D.G."/>
            <person name="Beletsky A.V."/>
            <person name="Rijpstra W.I.C."/>
            <person name="Sinninghe Damste J.S."/>
            <person name="Mardanov A.V."/>
            <person name="Ravin N.V."/>
            <person name="Dedysh S.N."/>
        </authorList>
    </citation>
    <scope>NUCLEOTIDE SEQUENCE [LARGE SCALE GENOMIC DNA]</scope>
    <source>
        <strain evidence="5">PL17</strain>
    </source>
</reference>
<proteinExistence type="predicted"/>
<dbReference type="PANTHER" id="PTHR34512">
    <property type="entry name" value="CELL SURFACE PROTEIN"/>
    <property type="match status" value="1"/>
</dbReference>
<accession>A0A6M5Z3G6</accession>
<dbReference type="RefSeq" id="WP_171474665.1">
    <property type="nucleotide sequence ID" value="NZ_CP053452.2"/>
</dbReference>
<dbReference type="Gene3D" id="2.130.10.10">
    <property type="entry name" value="YVTN repeat-like/Quinoprotein amine dehydrogenase"/>
    <property type="match status" value="2"/>
</dbReference>
<dbReference type="Pfam" id="PF13360">
    <property type="entry name" value="PQQ_2"/>
    <property type="match status" value="1"/>
</dbReference>
<feature type="signal peptide" evidence="2">
    <location>
        <begin position="1"/>
        <end position="21"/>
    </location>
</feature>
<evidence type="ECO:0000256" key="1">
    <source>
        <dbReference type="SAM" id="MobiDB-lite"/>
    </source>
</evidence>
<evidence type="ECO:0000259" key="3">
    <source>
        <dbReference type="Pfam" id="PF13360"/>
    </source>
</evidence>
<dbReference type="InterPro" id="IPR011047">
    <property type="entry name" value="Quinoprotein_ADH-like_sf"/>
</dbReference>
<keyword evidence="2" id="KW-0732">Signal</keyword>
<feature type="region of interest" description="Disordered" evidence="1">
    <location>
        <begin position="27"/>
        <end position="53"/>
    </location>
</feature>
<dbReference type="InterPro" id="IPR015943">
    <property type="entry name" value="WD40/YVTN_repeat-like_dom_sf"/>
</dbReference>
<keyword evidence="5" id="KW-1185">Reference proteome</keyword>
<dbReference type="EMBL" id="CP053452">
    <property type="protein sequence ID" value="QJW99752.1"/>
    <property type="molecule type" value="Genomic_DNA"/>
</dbReference>
<dbReference type="PANTHER" id="PTHR34512:SF30">
    <property type="entry name" value="OUTER MEMBRANE PROTEIN ASSEMBLY FACTOR BAMB"/>
    <property type="match status" value="1"/>
</dbReference>
<organism evidence="4 5">
    <name type="scientific">Frigoriglobus tundricola</name>
    <dbReference type="NCBI Taxonomy" id="2774151"/>
    <lineage>
        <taxon>Bacteria</taxon>
        <taxon>Pseudomonadati</taxon>
        <taxon>Planctomycetota</taxon>
        <taxon>Planctomycetia</taxon>
        <taxon>Gemmatales</taxon>
        <taxon>Gemmataceae</taxon>
        <taxon>Frigoriglobus</taxon>
    </lineage>
</organism>
<dbReference type="KEGG" id="ftj:FTUN_7375"/>
<dbReference type="SUPFAM" id="SSF50998">
    <property type="entry name" value="Quinoprotein alcohol dehydrogenase-like"/>
    <property type="match status" value="1"/>
</dbReference>
<sequence>MTRSLAAVALTCALAITPSCADPTLVPASTADTPAPGPRPAAPGATDWPTFLGPTRDGVSTEKGIIAPWPAEGLRKVWDCELGLGYAAPVVARGKLFHADRFTDNIRLTAREADTGKFLWKYEYPTEYEDRYGYEPGPRACPVADGDRVYLHGPDGVLCCVDATIGKEVWKVDTRAKFFFQQNFFGAGSVPVIDGDLLILPVGGSAKGPRPVDFRDVKSNDTALVAFDKKTGEVKYAAGHELASYSSPVITTISGKKTGLYFARGGLLGFDPQTGKTEFHYPWRARVMESVNASNPVVVGDKVLITECYGPGTAFLDLKGGKPKEIWTDKEKDSVDRSLACHWNTPIHIDGFVYGSSGRNTEDADIRCLELATGDLKWRQKRTKRCNFTLVDGHLVSLSEYGALALIKPNADKYQELSKYDVPGLEYPCWAAPVVSNGLLYVRGKEKLLALELIPAKK</sequence>
<evidence type="ECO:0000313" key="4">
    <source>
        <dbReference type="EMBL" id="QJW99752.1"/>
    </source>
</evidence>
<name>A0A6M5Z3G6_9BACT</name>
<dbReference type="Proteomes" id="UP000503447">
    <property type="component" value="Chromosome"/>
</dbReference>
<evidence type="ECO:0000256" key="2">
    <source>
        <dbReference type="SAM" id="SignalP"/>
    </source>
</evidence>
<dbReference type="InterPro" id="IPR002372">
    <property type="entry name" value="PQQ_rpt_dom"/>
</dbReference>
<feature type="domain" description="Pyrrolo-quinoline quinone repeat" evidence="3">
    <location>
        <begin position="142"/>
        <end position="380"/>
    </location>
</feature>
<protein>
    <recommendedName>
        <fullName evidence="3">Pyrrolo-quinoline quinone repeat domain-containing protein</fullName>
    </recommendedName>
</protein>
<feature type="chain" id="PRO_5026851536" description="Pyrrolo-quinoline quinone repeat domain-containing protein" evidence="2">
    <location>
        <begin position="22"/>
        <end position="458"/>
    </location>
</feature>
<evidence type="ECO:0000313" key="5">
    <source>
        <dbReference type="Proteomes" id="UP000503447"/>
    </source>
</evidence>
<dbReference type="AlphaFoldDB" id="A0A6M5Z3G6"/>
<gene>
    <name evidence="4" type="ORF">FTUN_7375</name>
</gene>